<sequence length="66" mass="7114">MPDVGFRAPRPPFQKTSILDERVAGCVAQPPAEHSGWGKGVPGRRTKPPVLLALLAGTQPEDVEQR</sequence>
<organism evidence="1 2">
    <name type="scientific">Rangifer tarandus platyrhynchus</name>
    <name type="common">Svalbard reindeer</name>
    <dbReference type="NCBI Taxonomy" id="3082113"/>
    <lineage>
        <taxon>Eukaryota</taxon>
        <taxon>Metazoa</taxon>
        <taxon>Chordata</taxon>
        <taxon>Craniata</taxon>
        <taxon>Vertebrata</taxon>
        <taxon>Euteleostomi</taxon>
        <taxon>Mammalia</taxon>
        <taxon>Eutheria</taxon>
        <taxon>Laurasiatheria</taxon>
        <taxon>Artiodactyla</taxon>
        <taxon>Ruminantia</taxon>
        <taxon>Pecora</taxon>
        <taxon>Cervidae</taxon>
        <taxon>Odocoileinae</taxon>
        <taxon>Rangifer</taxon>
    </lineage>
</organism>
<evidence type="ECO:0000313" key="2">
    <source>
        <dbReference type="Proteomes" id="UP001162501"/>
    </source>
</evidence>
<name>A0AC59Z0T2_RANTA</name>
<proteinExistence type="predicted"/>
<dbReference type="EMBL" id="OX596105">
    <property type="protein sequence ID" value="CAN0133974.1"/>
    <property type="molecule type" value="Genomic_DNA"/>
</dbReference>
<gene>
    <name evidence="1" type="ORF">MRATA1EN22A_LOCUS12557</name>
</gene>
<dbReference type="Proteomes" id="UP001162501">
    <property type="component" value="Chromosome 21"/>
</dbReference>
<accession>A0AC59Z0T2</accession>
<reference evidence="1" key="2">
    <citation type="submission" date="2025-03" db="EMBL/GenBank/DDBJ databases">
        <authorList>
            <consortium name="ELIXIR-Norway"/>
            <consortium name="Elixir Norway"/>
        </authorList>
    </citation>
    <scope>NUCLEOTIDE SEQUENCE</scope>
</reference>
<reference evidence="1" key="1">
    <citation type="submission" date="2023-05" db="EMBL/GenBank/DDBJ databases">
        <authorList>
            <consortium name="ELIXIR-Norway"/>
        </authorList>
    </citation>
    <scope>NUCLEOTIDE SEQUENCE</scope>
</reference>
<protein>
    <submittedName>
        <fullName evidence="1">Uncharacterized protein</fullName>
    </submittedName>
</protein>
<evidence type="ECO:0000313" key="1">
    <source>
        <dbReference type="EMBL" id="CAN0133974.1"/>
    </source>
</evidence>